<keyword evidence="6" id="KW-1185">Reference proteome</keyword>
<keyword evidence="1 3" id="KW-0732">Signal</keyword>
<evidence type="ECO:0000256" key="1">
    <source>
        <dbReference type="ARBA" id="ARBA00022729"/>
    </source>
</evidence>
<evidence type="ECO:0000313" key="6">
    <source>
        <dbReference type="Proteomes" id="UP001604282"/>
    </source>
</evidence>
<dbReference type="EMBL" id="JBICZW010000026">
    <property type="protein sequence ID" value="MFG3193144.1"/>
    <property type="molecule type" value="Genomic_DNA"/>
</dbReference>
<dbReference type="InterPro" id="IPR028994">
    <property type="entry name" value="Integrin_alpha_N"/>
</dbReference>
<dbReference type="SUPFAM" id="SSF51004">
    <property type="entry name" value="C-terminal (heme d1) domain of cytochrome cd1-nitrite reductase"/>
    <property type="match status" value="1"/>
</dbReference>
<feature type="chain" id="PRO_5046834507" evidence="3">
    <location>
        <begin position="32"/>
        <end position="1053"/>
    </location>
</feature>
<protein>
    <submittedName>
        <fullName evidence="5">FG-GAP-like repeat-containing protein</fullName>
    </submittedName>
</protein>
<feature type="region of interest" description="Disordered" evidence="2">
    <location>
        <begin position="93"/>
        <end position="129"/>
    </location>
</feature>
<dbReference type="PANTHER" id="PTHR44103:SF1">
    <property type="entry name" value="PROPROTEIN CONVERTASE P"/>
    <property type="match status" value="1"/>
</dbReference>
<organism evidence="5 6">
    <name type="scientific">Streptomyces omiyaensis</name>
    <dbReference type="NCBI Taxonomy" id="68247"/>
    <lineage>
        <taxon>Bacteria</taxon>
        <taxon>Bacillati</taxon>
        <taxon>Actinomycetota</taxon>
        <taxon>Actinomycetes</taxon>
        <taxon>Kitasatosporales</taxon>
        <taxon>Streptomycetaceae</taxon>
        <taxon>Streptomyces</taxon>
    </lineage>
</organism>
<gene>
    <name evidence="5" type="ORF">ACGFYS_29900</name>
</gene>
<accession>A0ABW7C058</accession>
<dbReference type="Gene3D" id="2.130.10.130">
    <property type="entry name" value="Integrin alpha, N-terminal"/>
    <property type="match status" value="1"/>
</dbReference>
<feature type="signal peptide" evidence="3">
    <location>
        <begin position="1"/>
        <end position="31"/>
    </location>
</feature>
<dbReference type="PANTHER" id="PTHR44103">
    <property type="entry name" value="PROPROTEIN CONVERTASE P"/>
    <property type="match status" value="1"/>
</dbReference>
<evidence type="ECO:0000259" key="4">
    <source>
        <dbReference type="Pfam" id="PF13860"/>
    </source>
</evidence>
<proteinExistence type="predicted"/>
<dbReference type="RefSeq" id="WP_189852471.1">
    <property type="nucleotide sequence ID" value="NZ_BMVV01000025.1"/>
</dbReference>
<evidence type="ECO:0000256" key="2">
    <source>
        <dbReference type="SAM" id="MobiDB-lite"/>
    </source>
</evidence>
<dbReference type="Pfam" id="PF13860">
    <property type="entry name" value="FlgD_ig"/>
    <property type="match status" value="1"/>
</dbReference>
<name>A0ABW7C058_9ACTN</name>
<dbReference type="InterPro" id="IPR011048">
    <property type="entry name" value="Haem_d1_sf"/>
</dbReference>
<dbReference type="SUPFAM" id="SSF69318">
    <property type="entry name" value="Integrin alpha N-terminal domain"/>
    <property type="match status" value="2"/>
</dbReference>
<evidence type="ECO:0000256" key="3">
    <source>
        <dbReference type="SAM" id="SignalP"/>
    </source>
</evidence>
<dbReference type="Pfam" id="PF13517">
    <property type="entry name" value="FG-GAP_3"/>
    <property type="match status" value="1"/>
</dbReference>
<sequence length="1053" mass="109175">MSRTAPVRRSRARAVLLAVVLAATGAGPVPGAAASPGAPVVGIDQVDVAPHPRTAPRGETVVAVGSGGYAHRAEDSDPHSGDPLEWTDFATGESRALGHGSGNDAFGETGTGGRYVSGESGPGAPFVLDLESGAHTPLTVPPDTGYRGLTGDRLLFQQYAAGSSYGSTEGYFLRSAADPDGASTPVTGWPADAEQHTARLVGGTEGLAVLRFGRKGPSSYPSGDSSLGLVDLATGRMQVLEAATAADGMLVAGVAVTAERIAWVDPGRTVHVRSRTGLTADATSYPLPEGLSATRIGLVGDWLLTTAEPRTAGEALTRRLVAVSPAGEARTLLAGAEARINQLGDGSGAAAVTGGTSATDWALLKVVPGKGGVPALEKLRAVEPLPAEVDSLALGMGRLTTLEHDGPRGPGFYRRSLPVGPLHTGQSASVWSGAEAGAEWNGTPLLDAADGRTVSFPKLPYTPRAVVSRRADGQTSRVTVDQSGRIADAFGRWTVFQTGEAGAGELAAGGETLVLDLDARQTVSRRTRTAAALWGDTLFTGTGTAGAVVREDLATGKVLGTVATGAGCPLTELQAAGRWLYWACARYEKQGVLDLSNPAAPVRVALPRGDRRGGLLGDGYFVDRDSGSYLRVTPFSTGTAGTPFALTRAEPVPGERRTTWTVDRFGGAVAYRGADQRVHVVWTDVPASDLTAASRSFPGGLRIPGTWKASWTLSKPAAAHELTIRDARSGKAVRTFRAGETRGRTDVTWNGRDDAGRPVTNGPYVWELFAPTADGRGRDLSTFGHLQVSGGRPAFRDLAGDDGEGELLALDTAGAVSMYRGNGEGRLSGRMTATGRAFPAGTLLVPFGDVDADGCADVLGRVGNELRAYRQGCGKVVTASSPYASIGSGWGQYDVLTSPGDVNGDGYADLVARQTTTGDMYFYAGTADRGLKARLRIGVNWKLYQRITGAGDLDGDGRGDLLAVDGSGTLWSYFGTATGGVTPRAKVGGGWQVYTAVQTVGDLDADGDADLVARDAAGRLYAYYSHGLGRTGNRFGPRELVGTGGWNTFRTLH</sequence>
<evidence type="ECO:0000313" key="5">
    <source>
        <dbReference type="EMBL" id="MFG3193144.1"/>
    </source>
</evidence>
<dbReference type="Gene3D" id="2.60.40.4070">
    <property type="match status" value="1"/>
</dbReference>
<comment type="caution">
    <text evidence="5">The sequence shown here is derived from an EMBL/GenBank/DDBJ whole genome shotgun (WGS) entry which is preliminary data.</text>
</comment>
<feature type="domain" description="FlgD/Vpr Ig-like" evidence="4">
    <location>
        <begin position="706"/>
        <end position="765"/>
    </location>
</feature>
<dbReference type="Proteomes" id="UP001604282">
    <property type="component" value="Unassembled WGS sequence"/>
</dbReference>
<dbReference type="InterPro" id="IPR025965">
    <property type="entry name" value="FlgD/Vpr_Ig-like"/>
</dbReference>
<dbReference type="InterPro" id="IPR013517">
    <property type="entry name" value="FG-GAP"/>
</dbReference>
<reference evidence="5 6" key="1">
    <citation type="submission" date="2024-10" db="EMBL/GenBank/DDBJ databases">
        <title>The Natural Products Discovery Center: Release of the First 8490 Sequenced Strains for Exploring Actinobacteria Biosynthetic Diversity.</title>
        <authorList>
            <person name="Kalkreuter E."/>
            <person name="Kautsar S.A."/>
            <person name="Yang D."/>
            <person name="Bader C.D."/>
            <person name="Teijaro C.N."/>
            <person name="Fluegel L."/>
            <person name="Davis C.M."/>
            <person name="Simpson J.R."/>
            <person name="Lauterbach L."/>
            <person name="Steele A.D."/>
            <person name="Gui C."/>
            <person name="Meng S."/>
            <person name="Li G."/>
            <person name="Viehrig K."/>
            <person name="Ye F."/>
            <person name="Su P."/>
            <person name="Kiefer A.F."/>
            <person name="Nichols A."/>
            <person name="Cepeda A.J."/>
            <person name="Yan W."/>
            <person name="Fan B."/>
            <person name="Jiang Y."/>
            <person name="Adhikari A."/>
            <person name="Zheng C.-J."/>
            <person name="Schuster L."/>
            <person name="Cowan T.M."/>
            <person name="Smanski M.J."/>
            <person name="Chevrette M.G."/>
            <person name="De Carvalho L.P.S."/>
            <person name="Shen B."/>
        </authorList>
    </citation>
    <scope>NUCLEOTIDE SEQUENCE [LARGE SCALE GENOMIC DNA]</scope>
    <source>
        <strain evidence="5 6">NPDC048229</strain>
    </source>
</reference>